<accession>A0ABV6BA94</accession>
<proteinExistence type="predicted"/>
<evidence type="ECO:0000256" key="1">
    <source>
        <dbReference type="SAM" id="MobiDB-lite"/>
    </source>
</evidence>
<gene>
    <name evidence="2" type="ORF">ACFFJP_05850</name>
</gene>
<feature type="compositionally biased region" description="Low complexity" evidence="1">
    <location>
        <begin position="97"/>
        <end position="113"/>
    </location>
</feature>
<comment type="caution">
    <text evidence="2">The sequence shown here is derived from an EMBL/GenBank/DDBJ whole genome shotgun (WGS) entry which is preliminary data.</text>
</comment>
<dbReference type="RefSeq" id="WP_377241397.1">
    <property type="nucleotide sequence ID" value="NZ_JBHLXP010000001.1"/>
</dbReference>
<dbReference type="EMBL" id="JBHLXP010000001">
    <property type="protein sequence ID" value="MFC0047804.1"/>
    <property type="molecule type" value="Genomic_DNA"/>
</dbReference>
<evidence type="ECO:0000313" key="2">
    <source>
        <dbReference type="EMBL" id="MFC0047804.1"/>
    </source>
</evidence>
<feature type="region of interest" description="Disordered" evidence="1">
    <location>
        <begin position="19"/>
        <end position="123"/>
    </location>
</feature>
<sequence length="473" mass="50681">MQTTTTSPVKAAVDIAYLPPEKAGNKRIFPAPAQSGQTVQAKPSNTAPEYSQGASASVLPGDENPDKPMSGTGRGLLQTLGQQVPANTPQQPKPDETGAQMTTAAPTTAQSTGLLKAAVQQQGASQPVQMPSFEYKPVAGEAIKNAPTMTVPTAATVQGTFTKDGYTGVQGNTSFNYKPGADSLVENRVAGLLDPSSAIMRKAKAEADQYAASRGLQSSSIGSEVALSTMVDKAMPIATQDANTYNQAQQLGWQQGWQSGENNLGRTHDAAMADKQGQYQTNLQNTQIAASAAESAANRQMQAELQQLQYKQQLGQLDAQGQQRMQELNAQVQSSAYQQERGAQLQTERDKMLQDMSNQTMDKQYLQQLELTRVQYDQADKTFMAQLEAGKQAEYRNAVSTAYNNYLQQVGSVWADPNMTAEQKAAGAAYLQQQLDAHRKSLETLYLVTGTGSTTAPPTGTSNPTNPPMTTKP</sequence>
<dbReference type="Proteomes" id="UP001589813">
    <property type="component" value="Unassembled WGS sequence"/>
</dbReference>
<name>A0ABV6BA94_9GAMM</name>
<organism evidence="2 3">
    <name type="scientific">Rheinheimera tilapiae</name>
    <dbReference type="NCBI Taxonomy" id="875043"/>
    <lineage>
        <taxon>Bacteria</taxon>
        <taxon>Pseudomonadati</taxon>
        <taxon>Pseudomonadota</taxon>
        <taxon>Gammaproteobacteria</taxon>
        <taxon>Chromatiales</taxon>
        <taxon>Chromatiaceae</taxon>
        <taxon>Rheinheimera</taxon>
    </lineage>
</organism>
<evidence type="ECO:0000313" key="3">
    <source>
        <dbReference type="Proteomes" id="UP001589813"/>
    </source>
</evidence>
<reference evidence="2 3" key="1">
    <citation type="submission" date="2024-09" db="EMBL/GenBank/DDBJ databases">
        <authorList>
            <person name="Sun Q."/>
            <person name="Mori K."/>
        </authorList>
    </citation>
    <scope>NUCLEOTIDE SEQUENCE [LARGE SCALE GENOMIC DNA]</scope>
    <source>
        <strain evidence="2 3">KCTC 23315</strain>
    </source>
</reference>
<keyword evidence="3" id="KW-1185">Reference proteome</keyword>
<protein>
    <submittedName>
        <fullName evidence="2">Uncharacterized protein</fullName>
    </submittedName>
</protein>
<feature type="compositionally biased region" description="Polar residues" evidence="1">
    <location>
        <begin position="34"/>
        <end position="55"/>
    </location>
</feature>
<feature type="region of interest" description="Disordered" evidence="1">
    <location>
        <begin position="449"/>
        <end position="473"/>
    </location>
</feature>